<gene>
    <name evidence="2" type="ORF">ABE65_011200</name>
</gene>
<reference evidence="2 3" key="1">
    <citation type="submission" date="2016-04" db="EMBL/GenBank/DDBJ databases">
        <title>Complete genome sequence of Fictibacillus phosphorivorans G25-29, a strain toxic to nematodes.</title>
        <authorList>
            <person name="Zheng Z."/>
        </authorList>
    </citation>
    <scope>NUCLEOTIDE SEQUENCE [LARGE SCALE GENOMIC DNA]</scope>
    <source>
        <strain evidence="2 3">G25-29</strain>
    </source>
</reference>
<keyword evidence="3" id="KW-1185">Reference proteome</keyword>
<keyword evidence="1" id="KW-1133">Transmembrane helix</keyword>
<dbReference type="Proteomes" id="UP000076623">
    <property type="component" value="Chromosome"/>
</dbReference>
<evidence type="ECO:0000313" key="2">
    <source>
        <dbReference type="EMBL" id="ANC77339.1"/>
    </source>
</evidence>
<feature type="transmembrane region" description="Helical" evidence="1">
    <location>
        <begin position="28"/>
        <end position="50"/>
    </location>
</feature>
<name>A0A168W117_9BACL</name>
<sequence>MEIKSISDIPSAAFYPLKSWAEQSANNWNMLIGIGFLLLMVSIVLAYVFYKKMGNEDERTTNIYLKSSYFMLLTIILCDIVFPTEYMANIFFLFKYALAILACGIYLAVQYKRDFT</sequence>
<organism evidence="2 3">
    <name type="scientific">Fictibacillus phosphorivorans</name>
    <dbReference type="NCBI Taxonomy" id="1221500"/>
    <lineage>
        <taxon>Bacteria</taxon>
        <taxon>Bacillati</taxon>
        <taxon>Bacillota</taxon>
        <taxon>Bacilli</taxon>
        <taxon>Bacillales</taxon>
        <taxon>Fictibacillaceae</taxon>
        <taxon>Fictibacillus</taxon>
    </lineage>
</organism>
<evidence type="ECO:0008006" key="4">
    <source>
        <dbReference type="Google" id="ProtNLM"/>
    </source>
</evidence>
<evidence type="ECO:0000256" key="1">
    <source>
        <dbReference type="SAM" id="Phobius"/>
    </source>
</evidence>
<dbReference type="STRING" id="1221500.ABE65_011200"/>
<feature type="transmembrane region" description="Helical" evidence="1">
    <location>
        <begin position="88"/>
        <end position="109"/>
    </location>
</feature>
<accession>A0A168W117</accession>
<keyword evidence="1" id="KW-0812">Transmembrane</keyword>
<dbReference type="EMBL" id="CP015378">
    <property type="protein sequence ID" value="ANC77339.1"/>
    <property type="molecule type" value="Genomic_DNA"/>
</dbReference>
<proteinExistence type="predicted"/>
<dbReference type="KEGG" id="fpn:ABE65_011200"/>
<protein>
    <recommendedName>
        <fullName evidence="4">DUF2178 domain-containing protein</fullName>
    </recommendedName>
</protein>
<feature type="transmembrane region" description="Helical" evidence="1">
    <location>
        <begin position="62"/>
        <end position="82"/>
    </location>
</feature>
<evidence type="ECO:0000313" key="3">
    <source>
        <dbReference type="Proteomes" id="UP000076623"/>
    </source>
</evidence>
<keyword evidence="1" id="KW-0472">Membrane</keyword>
<dbReference type="RefSeq" id="WP_066394816.1">
    <property type="nucleotide sequence ID" value="NZ_CP015378.1"/>
</dbReference>
<dbReference type="AlphaFoldDB" id="A0A168W117"/>